<dbReference type="Proteomes" id="UP000016665">
    <property type="component" value="Chromosome 2"/>
</dbReference>
<keyword evidence="3" id="KW-1185">Reference proteome</keyword>
<evidence type="ECO:0000256" key="1">
    <source>
        <dbReference type="SAM" id="Phobius"/>
    </source>
</evidence>
<dbReference type="Ensembl" id="ENSFALT00000028804.1">
    <property type="protein sequence ID" value="ENSFALP00000028187.1"/>
    <property type="gene ID" value="ENSFALG00000026971.1"/>
</dbReference>
<keyword evidence="1" id="KW-0472">Membrane</keyword>
<reference evidence="2" key="2">
    <citation type="submission" date="2025-08" db="UniProtKB">
        <authorList>
            <consortium name="Ensembl"/>
        </authorList>
    </citation>
    <scope>IDENTIFICATION</scope>
</reference>
<proteinExistence type="predicted"/>
<keyword evidence="1" id="KW-1133">Transmembrane helix</keyword>
<sequence length="83" mass="9619">VCVYIYNFFFLYCCCYAAFIWAGFINVLCGTSSQCITTARRTLKLKYIYIYILRKSIFDGCIQMLNKASDATCCVVYTCQNEH</sequence>
<feature type="transmembrane region" description="Helical" evidence="1">
    <location>
        <begin position="6"/>
        <end position="31"/>
    </location>
</feature>
<dbReference type="GeneTree" id="ENSGT00900000143744"/>
<evidence type="ECO:0000313" key="3">
    <source>
        <dbReference type="Proteomes" id="UP000016665"/>
    </source>
</evidence>
<accession>A0A803VZN1</accession>
<keyword evidence="1" id="KW-0812">Transmembrane</keyword>
<dbReference type="AlphaFoldDB" id="A0A803VZN1"/>
<organism evidence="2 3">
    <name type="scientific">Ficedula albicollis</name>
    <name type="common">Collared flycatcher</name>
    <name type="synonym">Muscicapa albicollis</name>
    <dbReference type="NCBI Taxonomy" id="59894"/>
    <lineage>
        <taxon>Eukaryota</taxon>
        <taxon>Metazoa</taxon>
        <taxon>Chordata</taxon>
        <taxon>Craniata</taxon>
        <taxon>Vertebrata</taxon>
        <taxon>Euteleostomi</taxon>
        <taxon>Archelosauria</taxon>
        <taxon>Archosauria</taxon>
        <taxon>Dinosauria</taxon>
        <taxon>Saurischia</taxon>
        <taxon>Theropoda</taxon>
        <taxon>Coelurosauria</taxon>
        <taxon>Aves</taxon>
        <taxon>Neognathae</taxon>
        <taxon>Neoaves</taxon>
        <taxon>Telluraves</taxon>
        <taxon>Australaves</taxon>
        <taxon>Passeriformes</taxon>
        <taxon>Muscicapidae</taxon>
        <taxon>Ficedula</taxon>
    </lineage>
</organism>
<evidence type="ECO:0000313" key="2">
    <source>
        <dbReference type="Ensembl" id="ENSFALP00000028187.1"/>
    </source>
</evidence>
<name>A0A803VZN1_FICAL</name>
<reference evidence="2 3" key="1">
    <citation type="journal article" date="2012" name="Nature">
        <title>The genomic landscape of species divergence in Ficedula flycatchers.</title>
        <authorList>
            <person name="Ellegren H."/>
            <person name="Smeds L."/>
            <person name="Burri R."/>
            <person name="Olason P.I."/>
            <person name="Backstrom N."/>
            <person name="Kawakami T."/>
            <person name="Kunstner A."/>
            <person name="Makinen H."/>
            <person name="Nadachowska-Brzyska K."/>
            <person name="Qvarnstrom A."/>
            <person name="Uebbing S."/>
            <person name="Wolf J.B."/>
        </authorList>
    </citation>
    <scope>NUCLEOTIDE SEQUENCE [LARGE SCALE GENOMIC DNA]</scope>
</reference>
<protein>
    <submittedName>
        <fullName evidence="2">Uncharacterized protein</fullName>
    </submittedName>
</protein>
<reference evidence="2" key="3">
    <citation type="submission" date="2025-09" db="UniProtKB">
        <authorList>
            <consortium name="Ensembl"/>
        </authorList>
    </citation>
    <scope>IDENTIFICATION</scope>
</reference>